<feature type="region of interest" description="Disordered" evidence="1">
    <location>
        <begin position="1"/>
        <end position="30"/>
    </location>
</feature>
<organism evidence="3 4">
    <name type="scientific">Helobdella robusta</name>
    <name type="common">Californian leech</name>
    <dbReference type="NCBI Taxonomy" id="6412"/>
    <lineage>
        <taxon>Eukaryota</taxon>
        <taxon>Metazoa</taxon>
        <taxon>Spiralia</taxon>
        <taxon>Lophotrochozoa</taxon>
        <taxon>Annelida</taxon>
        <taxon>Clitellata</taxon>
        <taxon>Hirudinea</taxon>
        <taxon>Rhynchobdellida</taxon>
        <taxon>Glossiphoniidae</taxon>
        <taxon>Helobdella</taxon>
    </lineage>
</organism>
<feature type="compositionally biased region" description="Basic residues" evidence="1">
    <location>
        <begin position="136"/>
        <end position="153"/>
    </location>
</feature>
<feature type="compositionally biased region" description="Low complexity" evidence="1">
    <location>
        <begin position="116"/>
        <end position="126"/>
    </location>
</feature>
<reference evidence="3" key="3">
    <citation type="submission" date="2015-06" db="UniProtKB">
        <authorList>
            <consortium name="EnsemblMetazoa"/>
        </authorList>
    </citation>
    <scope>IDENTIFICATION</scope>
</reference>
<accession>T1F1T0</accession>
<dbReference type="RefSeq" id="XP_009013413.1">
    <property type="nucleotide sequence ID" value="XM_009015165.1"/>
</dbReference>
<evidence type="ECO:0000313" key="4">
    <source>
        <dbReference type="Proteomes" id="UP000015101"/>
    </source>
</evidence>
<feature type="region of interest" description="Disordered" evidence="1">
    <location>
        <begin position="116"/>
        <end position="179"/>
    </location>
</feature>
<sequence length="529" mass="57436">MPTLPTIATSKTTAPTTRTTTATSASTTSMSTAVSTSVAASENNNANAHPLAPVASSLFKTTLSKINLKEKQSHTLSKPQTLQHSKTAVTLTTTSASFTPSSSSFLSTALNKSTTTTAAGANSSTTDLHNTPPPSHMHHFRQKPAHHHHHHYQHFQQFQQQQQQLQQQQQTPKRQKSLKTSWYLPNWEASALESTSPSKLGGTQKQRPFVKRTLSEINNDVLPDSENEPNDSAESCKNAENEKNDPKTTTDNYDFNFCLTSVQPRHLNVAFTNASTAVTDATSLELVKAAPPTTLTSVMSEQTYSAPTISNSATKTTTSPAQNATNKLIDCSSAIAAYDVHTCPLCCRNVDDELCRCASNVAADDIQDLRPDTYDVITGDDPTISKVMTTTTTAAATTTTATLSTFNATTADNKTDPNKNVIKILVKKTSFENDITTIITASTTITTTTSATTSAHATTPMLVGEVLREEQQQTNVVLSETDEVWRPLLLPHVTSLKQPTHERALCVCIPTRNLMAQKIKKIHVHSCRR</sequence>
<dbReference type="GeneID" id="20202780"/>
<dbReference type="EnsemblMetazoa" id="HelroT169337">
    <property type="protein sequence ID" value="HelroP169337"/>
    <property type="gene ID" value="HelroG169337"/>
</dbReference>
<feature type="compositionally biased region" description="Basic and acidic residues" evidence="1">
    <location>
        <begin position="237"/>
        <end position="248"/>
    </location>
</feature>
<reference evidence="2 4" key="2">
    <citation type="journal article" date="2013" name="Nature">
        <title>Insights into bilaterian evolution from three spiralian genomes.</title>
        <authorList>
            <person name="Simakov O."/>
            <person name="Marletaz F."/>
            <person name="Cho S.J."/>
            <person name="Edsinger-Gonzales E."/>
            <person name="Havlak P."/>
            <person name="Hellsten U."/>
            <person name="Kuo D.H."/>
            <person name="Larsson T."/>
            <person name="Lv J."/>
            <person name="Arendt D."/>
            <person name="Savage R."/>
            <person name="Osoegawa K."/>
            <person name="de Jong P."/>
            <person name="Grimwood J."/>
            <person name="Chapman J.A."/>
            <person name="Shapiro H."/>
            <person name="Aerts A."/>
            <person name="Otillar R.P."/>
            <person name="Terry A.Y."/>
            <person name="Boore J.L."/>
            <person name="Grigoriev I.V."/>
            <person name="Lindberg D.R."/>
            <person name="Seaver E.C."/>
            <person name="Weisblat D.A."/>
            <person name="Putnam N.H."/>
            <person name="Rokhsar D.S."/>
        </authorList>
    </citation>
    <scope>NUCLEOTIDE SEQUENCE</scope>
</reference>
<dbReference type="AlphaFoldDB" id="T1F1T0"/>
<gene>
    <name evidence="3" type="primary">20202780</name>
    <name evidence="2" type="ORF">HELRODRAFT_169337</name>
</gene>
<evidence type="ECO:0000256" key="1">
    <source>
        <dbReference type="SAM" id="MobiDB-lite"/>
    </source>
</evidence>
<dbReference type="EMBL" id="AMQM01003267">
    <property type="status" value="NOT_ANNOTATED_CDS"/>
    <property type="molecule type" value="Genomic_DNA"/>
</dbReference>
<reference evidence="4" key="1">
    <citation type="submission" date="2012-12" db="EMBL/GenBank/DDBJ databases">
        <authorList>
            <person name="Hellsten U."/>
            <person name="Grimwood J."/>
            <person name="Chapman J.A."/>
            <person name="Shapiro H."/>
            <person name="Aerts A."/>
            <person name="Otillar R.P."/>
            <person name="Terry A.Y."/>
            <person name="Boore J.L."/>
            <person name="Simakov O."/>
            <person name="Marletaz F."/>
            <person name="Cho S.-J."/>
            <person name="Edsinger-Gonzales E."/>
            <person name="Havlak P."/>
            <person name="Kuo D.-H."/>
            <person name="Larsson T."/>
            <person name="Lv J."/>
            <person name="Arendt D."/>
            <person name="Savage R."/>
            <person name="Osoegawa K."/>
            <person name="de Jong P."/>
            <person name="Lindberg D.R."/>
            <person name="Seaver E.C."/>
            <person name="Weisblat D.A."/>
            <person name="Putnam N.H."/>
            <person name="Grigoriev I.V."/>
            <person name="Rokhsar D.S."/>
        </authorList>
    </citation>
    <scope>NUCLEOTIDE SEQUENCE</scope>
</reference>
<dbReference type="Proteomes" id="UP000015101">
    <property type="component" value="Unassembled WGS sequence"/>
</dbReference>
<dbReference type="HOGENOM" id="CLU_515157_0_0_1"/>
<dbReference type="KEGG" id="hro:HELRODRAFT_169337"/>
<dbReference type="InParanoid" id="T1F1T0"/>
<evidence type="ECO:0000313" key="3">
    <source>
        <dbReference type="EnsemblMetazoa" id="HelroP169337"/>
    </source>
</evidence>
<dbReference type="CTD" id="20202780"/>
<protein>
    <submittedName>
        <fullName evidence="2 3">Uncharacterized protein</fullName>
    </submittedName>
</protein>
<keyword evidence="4" id="KW-1185">Reference proteome</keyword>
<feature type="region of interest" description="Disordered" evidence="1">
    <location>
        <begin position="218"/>
        <end position="250"/>
    </location>
</feature>
<dbReference type="EMBL" id="KB096080">
    <property type="protein sequence ID" value="ESO08483.1"/>
    <property type="molecule type" value="Genomic_DNA"/>
</dbReference>
<proteinExistence type="predicted"/>
<feature type="compositionally biased region" description="Low complexity" evidence="1">
    <location>
        <begin position="154"/>
        <end position="170"/>
    </location>
</feature>
<name>T1F1T0_HELRO</name>
<evidence type="ECO:0000313" key="2">
    <source>
        <dbReference type="EMBL" id="ESO08483.1"/>
    </source>
</evidence>